<proteinExistence type="predicted"/>
<protein>
    <submittedName>
        <fullName evidence="2">DUF2398 family protein</fullName>
    </submittedName>
</protein>
<evidence type="ECO:0000256" key="1">
    <source>
        <dbReference type="SAM" id="MobiDB-lite"/>
    </source>
</evidence>
<evidence type="ECO:0000313" key="2">
    <source>
        <dbReference type="EMBL" id="MDA2808918.1"/>
    </source>
</evidence>
<feature type="region of interest" description="Disordered" evidence="1">
    <location>
        <begin position="371"/>
        <end position="403"/>
    </location>
</feature>
<sequence length="403" mass="42229">MIDDIALTGERQAAARRLLHTPVLSWRTHPRDLALVRAHSDWLVQRFRRVLGYELVVEADHARLAKAGPPGDAPPPRRASGAPLTPRAYAYLALTLAALPECGTPTDTGELAGRVRAAAEEAGLAHDPRARAAERRAFAAALRHLAAWGVLAERGDGSLDGYAAGTDPGAGLDVDAEAAHRALAHPPHSASGPDAFLRSAHDPDPDTDAEGEVALRRLLAEQAVVYREDLPERQRGRLARHQWRAAAELGALLGCEAEVRAEGVALVMPDGEEEAGHAQLPGTGPEGRAALLLVRGLVARVRPPATPARGAEVPDGVLAEELQAALPADPGRGDLRERVLRRLCGAGLLRAPHPGGGGRWQLLAAAARYGSPRPRIRDNGPDRPVPAAAGTGGSSGTDGSGGR</sequence>
<dbReference type="RefSeq" id="WP_270681503.1">
    <property type="nucleotide sequence ID" value="NZ_JAQFWP010000116.1"/>
</dbReference>
<feature type="compositionally biased region" description="Gly residues" evidence="1">
    <location>
        <begin position="390"/>
        <end position="403"/>
    </location>
</feature>
<reference evidence="2" key="1">
    <citation type="submission" date="2023-01" db="EMBL/GenBank/DDBJ databases">
        <title>Draft genome sequence of Nocardiopsis sp. LSu2-4 isolated from halophytes.</title>
        <authorList>
            <person name="Duangmal K."/>
            <person name="Chantavorakit T."/>
        </authorList>
    </citation>
    <scope>NUCLEOTIDE SEQUENCE</scope>
    <source>
        <strain evidence="2">LSu2-4</strain>
    </source>
</reference>
<gene>
    <name evidence="2" type="ORF">O4U47_30715</name>
</gene>
<accession>A0ABT4TW63</accession>
<feature type="region of interest" description="Disordered" evidence="1">
    <location>
        <begin position="184"/>
        <end position="205"/>
    </location>
</feature>
<keyword evidence="3" id="KW-1185">Reference proteome</keyword>
<dbReference type="EMBL" id="JAQFWP010000116">
    <property type="protein sequence ID" value="MDA2808918.1"/>
    <property type="molecule type" value="Genomic_DNA"/>
</dbReference>
<evidence type="ECO:0000313" key="3">
    <source>
        <dbReference type="Proteomes" id="UP001165685"/>
    </source>
</evidence>
<organism evidence="2 3">
    <name type="scientific">Nocardiopsis suaedae</name>
    <dbReference type="NCBI Taxonomy" id="3018444"/>
    <lineage>
        <taxon>Bacteria</taxon>
        <taxon>Bacillati</taxon>
        <taxon>Actinomycetota</taxon>
        <taxon>Actinomycetes</taxon>
        <taxon>Streptosporangiales</taxon>
        <taxon>Nocardiopsidaceae</taxon>
        <taxon>Nocardiopsis</taxon>
    </lineage>
</organism>
<dbReference type="Pfam" id="PF09661">
    <property type="entry name" value="DUF2398"/>
    <property type="match status" value="1"/>
</dbReference>
<name>A0ABT4TW63_9ACTN</name>
<dbReference type="Proteomes" id="UP001165685">
    <property type="component" value="Unassembled WGS sequence"/>
</dbReference>
<comment type="caution">
    <text evidence="2">The sequence shown here is derived from an EMBL/GenBank/DDBJ whole genome shotgun (WGS) entry which is preliminary data.</text>
</comment>
<dbReference type="InterPro" id="IPR013494">
    <property type="entry name" value="CHP02678"/>
</dbReference>